<keyword evidence="5 8" id="KW-0812">Transmembrane</keyword>
<proteinExistence type="inferred from homology"/>
<name>A0A542ZMU8_9MICO</name>
<keyword evidence="3" id="KW-0813">Transport</keyword>
<feature type="transmembrane region" description="Helical" evidence="8">
    <location>
        <begin position="247"/>
        <end position="269"/>
    </location>
</feature>
<evidence type="ECO:0000259" key="9">
    <source>
        <dbReference type="Pfam" id="PF00892"/>
    </source>
</evidence>
<dbReference type="InterPro" id="IPR000620">
    <property type="entry name" value="EamA_dom"/>
</dbReference>
<keyword evidence="6 8" id="KW-1133">Transmembrane helix</keyword>
<feature type="domain" description="EamA" evidence="9">
    <location>
        <begin position="159"/>
        <end position="292"/>
    </location>
</feature>
<feature type="transmembrane region" description="Helical" evidence="8">
    <location>
        <begin position="45"/>
        <end position="62"/>
    </location>
</feature>
<evidence type="ECO:0000256" key="4">
    <source>
        <dbReference type="ARBA" id="ARBA00022475"/>
    </source>
</evidence>
<dbReference type="PANTHER" id="PTHR22911">
    <property type="entry name" value="ACYL-MALONYL CONDENSING ENZYME-RELATED"/>
    <property type="match status" value="1"/>
</dbReference>
<reference evidence="10 11" key="1">
    <citation type="submission" date="2019-06" db="EMBL/GenBank/DDBJ databases">
        <title>Sequencing the genomes of 1000 actinobacteria strains.</title>
        <authorList>
            <person name="Klenk H.-P."/>
        </authorList>
    </citation>
    <scope>NUCLEOTIDE SEQUENCE [LARGE SCALE GENOMIC DNA]</scope>
    <source>
        <strain evidence="10 11">DSM 18082</strain>
    </source>
</reference>
<keyword evidence="7 8" id="KW-0472">Membrane</keyword>
<evidence type="ECO:0000256" key="7">
    <source>
        <dbReference type="ARBA" id="ARBA00023136"/>
    </source>
</evidence>
<evidence type="ECO:0000256" key="3">
    <source>
        <dbReference type="ARBA" id="ARBA00022448"/>
    </source>
</evidence>
<dbReference type="Pfam" id="PF00892">
    <property type="entry name" value="EamA"/>
    <property type="match status" value="2"/>
</dbReference>
<dbReference type="AlphaFoldDB" id="A0A542ZMU8"/>
<dbReference type="RefSeq" id="WP_141789435.1">
    <property type="nucleotide sequence ID" value="NZ_BAAAKX010000018.1"/>
</dbReference>
<evidence type="ECO:0000313" key="11">
    <source>
        <dbReference type="Proteomes" id="UP000319514"/>
    </source>
</evidence>
<keyword evidence="4" id="KW-1003">Cell membrane</keyword>
<comment type="similarity">
    <text evidence="2">Belongs to the EamA transporter family.</text>
</comment>
<dbReference type="OrthoDB" id="369870at2"/>
<sequence length="314" mass="33473">MSAPVTTADRETRRGTAYGIGAYSLWGLFPLYFHALAPAGAWEILAHRIVWTLLFCLVLLGIRRDVAWIRPTLGRPRTVGPLAVAGLLIATNWVIYVAAVVSHHVTEASLGYFINPIVTVALGVVVLRERLRPLQWGAVAVGLAGGVYLTVDSGRPPWIALSLAFTFALYGLMKKRIGANLGALHSLTSETVLLAPIAIGVLVWLAVSGRTTFAVDAPLHPTLLAVSGVVTAVPLLLFAAAARRVPLVTVGLLQFITPVLQLLCGVLLLGESMSTSRWIGFAIVWLALALLTLDSVRTARGRARLARAAESATV</sequence>
<protein>
    <submittedName>
        <fullName evidence="10">Chloramphenicol-sensitive protein RarD</fullName>
    </submittedName>
</protein>
<evidence type="ECO:0000256" key="5">
    <source>
        <dbReference type="ARBA" id="ARBA00022692"/>
    </source>
</evidence>
<evidence type="ECO:0000256" key="6">
    <source>
        <dbReference type="ARBA" id="ARBA00022989"/>
    </source>
</evidence>
<evidence type="ECO:0000256" key="2">
    <source>
        <dbReference type="ARBA" id="ARBA00007362"/>
    </source>
</evidence>
<dbReference type="NCBIfam" id="TIGR00688">
    <property type="entry name" value="rarD"/>
    <property type="match status" value="1"/>
</dbReference>
<dbReference type="Proteomes" id="UP000319514">
    <property type="component" value="Unassembled WGS sequence"/>
</dbReference>
<evidence type="ECO:0000256" key="8">
    <source>
        <dbReference type="SAM" id="Phobius"/>
    </source>
</evidence>
<dbReference type="SUPFAM" id="SSF103481">
    <property type="entry name" value="Multidrug resistance efflux transporter EmrE"/>
    <property type="match status" value="2"/>
</dbReference>
<organism evidence="10 11">
    <name type="scientific">Oryzihumus leptocrescens</name>
    <dbReference type="NCBI Taxonomy" id="297536"/>
    <lineage>
        <taxon>Bacteria</taxon>
        <taxon>Bacillati</taxon>
        <taxon>Actinomycetota</taxon>
        <taxon>Actinomycetes</taxon>
        <taxon>Micrococcales</taxon>
        <taxon>Intrasporangiaceae</taxon>
        <taxon>Oryzihumus</taxon>
    </lineage>
</organism>
<keyword evidence="11" id="KW-1185">Reference proteome</keyword>
<feature type="domain" description="EamA" evidence="9">
    <location>
        <begin position="15"/>
        <end position="147"/>
    </location>
</feature>
<feature type="transmembrane region" description="Helical" evidence="8">
    <location>
        <begin position="219"/>
        <end position="240"/>
    </location>
</feature>
<dbReference type="InterPro" id="IPR004626">
    <property type="entry name" value="RarD"/>
</dbReference>
<dbReference type="GO" id="GO:0005886">
    <property type="term" value="C:plasma membrane"/>
    <property type="evidence" value="ECO:0007669"/>
    <property type="project" value="UniProtKB-SubCell"/>
</dbReference>
<evidence type="ECO:0000313" key="10">
    <source>
        <dbReference type="EMBL" id="TQL61688.1"/>
    </source>
</evidence>
<feature type="transmembrane region" description="Helical" evidence="8">
    <location>
        <begin position="109"/>
        <end position="127"/>
    </location>
</feature>
<dbReference type="InterPro" id="IPR037185">
    <property type="entry name" value="EmrE-like"/>
</dbReference>
<feature type="transmembrane region" description="Helical" evidence="8">
    <location>
        <begin position="82"/>
        <end position="103"/>
    </location>
</feature>
<gene>
    <name evidence="10" type="ORF">FB474_3104</name>
</gene>
<comment type="caution">
    <text evidence="10">The sequence shown here is derived from an EMBL/GenBank/DDBJ whole genome shotgun (WGS) entry which is preliminary data.</text>
</comment>
<feature type="transmembrane region" description="Helical" evidence="8">
    <location>
        <begin position="185"/>
        <end position="207"/>
    </location>
</feature>
<feature type="transmembrane region" description="Helical" evidence="8">
    <location>
        <begin position="275"/>
        <end position="293"/>
    </location>
</feature>
<dbReference type="PANTHER" id="PTHR22911:SF137">
    <property type="entry name" value="SOLUTE CARRIER FAMILY 35 MEMBER G2-RELATED"/>
    <property type="match status" value="1"/>
</dbReference>
<feature type="transmembrane region" description="Helical" evidence="8">
    <location>
        <begin position="15"/>
        <end position="33"/>
    </location>
</feature>
<feature type="transmembrane region" description="Helical" evidence="8">
    <location>
        <begin position="134"/>
        <end position="151"/>
    </location>
</feature>
<comment type="subcellular location">
    <subcellularLocation>
        <location evidence="1">Cell membrane</location>
        <topology evidence="1">Multi-pass membrane protein</topology>
    </subcellularLocation>
</comment>
<evidence type="ECO:0000256" key="1">
    <source>
        <dbReference type="ARBA" id="ARBA00004651"/>
    </source>
</evidence>
<dbReference type="EMBL" id="VFOQ01000001">
    <property type="protein sequence ID" value="TQL61688.1"/>
    <property type="molecule type" value="Genomic_DNA"/>
</dbReference>
<feature type="transmembrane region" description="Helical" evidence="8">
    <location>
        <begin position="157"/>
        <end position="173"/>
    </location>
</feature>
<accession>A0A542ZMU8</accession>